<dbReference type="RefSeq" id="WP_052604547.1">
    <property type="nucleotide sequence ID" value="NZ_JXYS01000018.1"/>
</dbReference>
<evidence type="ECO:0000313" key="1">
    <source>
        <dbReference type="EMBL" id="KJF18400.1"/>
    </source>
</evidence>
<dbReference type="Pfam" id="PF19812">
    <property type="entry name" value="DUF6295"/>
    <property type="match status" value="1"/>
</dbReference>
<gene>
    <name evidence="1" type="ORF">AXFE_07880</name>
</gene>
<dbReference type="AlphaFoldDB" id="A0A0D8HKC2"/>
<organism evidence="1 2">
    <name type="scientific">Acidithrix ferrooxidans</name>
    <dbReference type="NCBI Taxonomy" id="1280514"/>
    <lineage>
        <taxon>Bacteria</taxon>
        <taxon>Bacillati</taxon>
        <taxon>Actinomycetota</taxon>
        <taxon>Acidimicrobiia</taxon>
        <taxon>Acidimicrobiales</taxon>
        <taxon>Acidimicrobiaceae</taxon>
        <taxon>Acidithrix</taxon>
    </lineage>
</organism>
<dbReference type="OrthoDB" id="7281941at2"/>
<dbReference type="InterPro" id="IPR046262">
    <property type="entry name" value="DUF6295"/>
</dbReference>
<proteinExistence type="predicted"/>
<evidence type="ECO:0000313" key="2">
    <source>
        <dbReference type="Proteomes" id="UP000032360"/>
    </source>
</evidence>
<comment type="caution">
    <text evidence="1">The sequence shown here is derived from an EMBL/GenBank/DDBJ whole genome shotgun (WGS) entry which is preliminary data.</text>
</comment>
<accession>A0A0D8HKC2</accession>
<name>A0A0D8HKC2_9ACTN</name>
<dbReference type="EMBL" id="JXYS01000018">
    <property type="protein sequence ID" value="KJF18400.1"/>
    <property type="molecule type" value="Genomic_DNA"/>
</dbReference>
<sequence>MCTYIVETIPAKGSAKSTKGWIDVDRATVSFDHPVHAMTPHTLNIDVTNSKMDASYRVALELDANSARNLANTILAVLEEAPLALQQ</sequence>
<dbReference type="STRING" id="1280514.AXFE_07880"/>
<protein>
    <submittedName>
        <fullName evidence="1">Uncharacterized protein</fullName>
    </submittedName>
</protein>
<dbReference type="Proteomes" id="UP000032360">
    <property type="component" value="Unassembled WGS sequence"/>
</dbReference>
<reference evidence="1 2" key="1">
    <citation type="submission" date="2015-01" db="EMBL/GenBank/DDBJ databases">
        <title>Draft genome of the acidophilic iron oxidizer Acidithrix ferrooxidans strain Py-F3.</title>
        <authorList>
            <person name="Poehlein A."/>
            <person name="Eisen S."/>
            <person name="Schloemann M."/>
            <person name="Johnson B.D."/>
            <person name="Daniel R."/>
            <person name="Muehling M."/>
        </authorList>
    </citation>
    <scope>NUCLEOTIDE SEQUENCE [LARGE SCALE GENOMIC DNA]</scope>
    <source>
        <strain evidence="1 2">Py-F3</strain>
    </source>
</reference>
<keyword evidence="2" id="KW-1185">Reference proteome</keyword>